<dbReference type="EMBL" id="JAFHDT010000004">
    <property type="protein sequence ID" value="KAI7810710.1"/>
    <property type="molecule type" value="Genomic_DNA"/>
</dbReference>
<dbReference type="SUPFAM" id="SSF141571">
    <property type="entry name" value="Pentapeptide repeat-like"/>
    <property type="match status" value="1"/>
</dbReference>
<proteinExistence type="predicted"/>
<dbReference type="AlphaFoldDB" id="A0A9W7WYU1"/>
<reference evidence="2" key="1">
    <citation type="submission" date="2021-02" db="EMBL/GenBank/DDBJ databases">
        <title>Comparative genomics reveals that relaxation of natural selection precedes convergent phenotypic evolution of cavefish.</title>
        <authorList>
            <person name="Peng Z."/>
        </authorList>
    </citation>
    <scope>NUCLEOTIDE SEQUENCE</scope>
    <source>
        <tissue evidence="2">Muscle</tissue>
    </source>
</reference>
<evidence type="ECO:0000313" key="2">
    <source>
        <dbReference type="EMBL" id="KAI7810710.1"/>
    </source>
</evidence>
<dbReference type="Gene3D" id="2.160.20.80">
    <property type="entry name" value="E3 ubiquitin-protein ligase SopA"/>
    <property type="match status" value="1"/>
</dbReference>
<dbReference type="PROSITE" id="PS50024">
    <property type="entry name" value="SEA"/>
    <property type="match status" value="1"/>
</dbReference>
<dbReference type="Pfam" id="PF01390">
    <property type="entry name" value="SEA"/>
    <property type="match status" value="1"/>
</dbReference>
<gene>
    <name evidence="2" type="ORF">IRJ41_005670</name>
</gene>
<sequence length="501" mass="57333">MGNFHKCCLGGRAVSIPAGDFQVICNTDKEVQMCLILKAPIWIIQDYKGYCQKNSNGVEDYITCCVCTRNPTCAWIYSYHCDINKCNSYHWDINKCNSYHWDINKCNSYHWDINKCNSYHWDINKCNSYHWDINKCNSYHWDINKCNSYHWDINKCNSYHWDINKCNSYHWDINKCNSYHWDINKCNSYHWDINKCNSYHWDINKCNSYHWDINKCNSYHWDINKCNSYHWDINKCNSYNIDKPFKEVYSNLNASETITLKDNITSQIESVYKKRYTNFRRHIIRKFSNGSIVTDGALEFNASNSNPNVSELAKVLVDAITAGNLTIQIKNDSINVTAPATAAATTATPSTTFNTSQINVTFSITDNFTDALSNLSSPEAIKLAHNITTQFVTVFKRRYANMLRMVIRKFSKGSIVTDGALEFINNGTVPKAQEVVNFIVEAVKNGSFTVPIDEKTVTATDSSGVQATPSPPNGSSPVISSMFTVLWMALASLLLSGVMHQ</sequence>
<organism evidence="2 3">
    <name type="scientific">Triplophysa rosa</name>
    <name type="common">Cave loach</name>
    <dbReference type="NCBI Taxonomy" id="992332"/>
    <lineage>
        <taxon>Eukaryota</taxon>
        <taxon>Metazoa</taxon>
        <taxon>Chordata</taxon>
        <taxon>Craniata</taxon>
        <taxon>Vertebrata</taxon>
        <taxon>Euteleostomi</taxon>
        <taxon>Actinopterygii</taxon>
        <taxon>Neopterygii</taxon>
        <taxon>Teleostei</taxon>
        <taxon>Ostariophysi</taxon>
        <taxon>Cypriniformes</taxon>
        <taxon>Nemacheilidae</taxon>
        <taxon>Triplophysa</taxon>
    </lineage>
</organism>
<feature type="domain" description="SEA" evidence="1">
    <location>
        <begin position="354"/>
        <end position="472"/>
    </location>
</feature>
<dbReference type="Proteomes" id="UP001059041">
    <property type="component" value="Linkage Group LG4"/>
</dbReference>
<name>A0A9W7WYU1_TRIRA</name>
<comment type="caution">
    <text evidence="2">The sequence shown here is derived from an EMBL/GenBank/DDBJ whole genome shotgun (WGS) entry which is preliminary data.</text>
</comment>
<dbReference type="InterPro" id="IPR000082">
    <property type="entry name" value="SEA_dom"/>
</dbReference>
<evidence type="ECO:0000259" key="1">
    <source>
        <dbReference type="PROSITE" id="PS50024"/>
    </source>
</evidence>
<keyword evidence="3" id="KW-1185">Reference proteome</keyword>
<protein>
    <submittedName>
        <fullName evidence="2">Cell wall protein DAN4</fullName>
    </submittedName>
</protein>
<evidence type="ECO:0000313" key="3">
    <source>
        <dbReference type="Proteomes" id="UP001059041"/>
    </source>
</evidence>
<accession>A0A9W7WYU1</accession>